<name>A0ACA9PWS0_9GLOM</name>
<protein>
    <submittedName>
        <fullName evidence="1">6895_t:CDS:1</fullName>
    </submittedName>
</protein>
<dbReference type="Proteomes" id="UP000789525">
    <property type="component" value="Unassembled WGS sequence"/>
</dbReference>
<organism evidence="1 2">
    <name type="scientific">Acaulospora colombiana</name>
    <dbReference type="NCBI Taxonomy" id="27376"/>
    <lineage>
        <taxon>Eukaryota</taxon>
        <taxon>Fungi</taxon>
        <taxon>Fungi incertae sedis</taxon>
        <taxon>Mucoromycota</taxon>
        <taxon>Glomeromycotina</taxon>
        <taxon>Glomeromycetes</taxon>
        <taxon>Diversisporales</taxon>
        <taxon>Acaulosporaceae</taxon>
        <taxon>Acaulospora</taxon>
    </lineage>
</organism>
<gene>
    <name evidence="1" type="ORF">ACOLOM_LOCUS11492</name>
</gene>
<feature type="non-terminal residue" evidence="1">
    <location>
        <position position="62"/>
    </location>
</feature>
<feature type="non-terminal residue" evidence="1">
    <location>
        <position position="1"/>
    </location>
</feature>
<sequence>MLALVGILRLIRLVLDILTVPSALAKVPRVAKGAFVEWHSCPLQAQLILNSLRVTTHIPMDL</sequence>
<comment type="caution">
    <text evidence="1">The sequence shown here is derived from an EMBL/GenBank/DDBJ whole genome shotgun (WGS) entry which is preliminary data.</text>
</comment>
<evidence type="ECO:0000313" key="1">
    <source>
        <dbReference type="EMBL" id="CAG8728445.1"/>
    </source>
</evidence>
<proteinExistence type="predicted"/>
<accession>A0ACA9PWS0</accession>
<reference evidence="1" key="1">
    <citation type="submission" date="2021-06" db="EMBL/GenBank/DDBJ databases">
        <authorList>
            <person name="Kallberg Y."/>
            <person name="Tangrot J."/>
            <person name="Rosling A."/>
        </authorList>
    </citation>
    <scope>NUCLEOTIDE SEQUENCE</scope>
    <source>
        <strain evidence="1">CL356</strain>
    </source>
</reference>
<evidence type="ECO:0000313" key="2">
    <source>
        <dbReference type="Proteomes" id="UP000789525"/>
    </source>
</evidence>
<keyword evidence="2" id="KW-1185">Reference proteome</keyword>
<dbReference type="EMBL" id="CAJVPT010041656">
    <property type="protein sequence ID" value="CAG8728445.1"/>
    <property type="molecule type" value="Genomic_DNA"/>
</dbReference>